<feature type="compositionally biased region" description="Polar residues" evidence="1">
    <location>
        <begin position="563"/>
        <end position="579"/>
    </location>
</feature>
<feature type="compositionally biased region" description="Polar residues" evidence="1">
    <location>
        <begin position="1"/>
        <end position="11"/>
    </location>
</feature>
<feature type="compositionally biased region" description="Polar residues" evidence="1">
    <location>
        <begin position="518"/>
        <end position="534"/>
    </location>
</feature>
<feature type="region of interest" description="Disordered" evidence="1">
    <location>
        <begin position="563"/>
        <end position="584"/>
    </location>
</feature>
<feature type="region of interest" description="Disordered" evidence="1">
    <location>
        <begin position="363"/>
        <end position="452"/>
    </location>
</feature>
<proteinExistence type="predicted"/>
<keyword evidence="3" id="KW-1185">Reference proteome</keyword>
<dbReference type="Proteomes" id="UP000298493">
    <property type="component" value="Unassembled WGS sequence"/>
</dbReference>
<evidence type="ECO:0000313" key="3">
    <source>
        <dbReference type="Proteomes" id="UP000298493"/>
    </source>
</evidence>
<dbReference type="EMBL" id="SNSC02000017">
    <property type="protein sequence ID" value="TID16912.1"/>
    <property type="molecule type" value="Genomic_DNA"/>
</dbReference>
<accession>A0A4Z1NZ97</accession>
<feature type="region of interest" description="Disordered" evidence="1">
    <location>
        <begin position="1"/>
        <end position="71"/>
    </location>
</feature>
<dbReference type="AlphaFoldDB" id="A0A4Z1NZ97"/>
<protein>
    <submittedName>
        <fullName evidence="2">Uncharacterized protein</fullName>
    </submittedName>
</protein>
<name>A0A4Z1NZ97_9PEZI</name>
<feature type="region of interest" description="Disordered" evidence="1">
    <location>
        <begin position="510"/>
        <end position="536"/>
    </location>
</feature>
<gene>
    <name evidence="2" type="ORF">E6O75_ATG09678</name>
</gene>
<comment type="caution">
    <text evidence="2">The sequence shown here is derived from an EMBL/GenBank/DDBJ whole genome shotgun (WGS) entry which is preliminary data.</text>
</comment>
<evidence type="ECO:0000313" key="2">
    <source>
        <dbReference type="EMBL" id="TID16912.1"/>
    </source>
</evidence>
<feature type="region of interest" description="Disordered" evidence="1">
    <location>
        <begin position="161"/>
        <end position="210"/>
    </location>
</feature>
<feature type="compositionally biased region" description="Polar residues" evidence="1">
    <location>
        <begin position="383"/>
        <end position="392"/>
    </location>
</feature>
<feature type="compositionally biased region" description="Polar residues" evidence="1">
    <location>
        <begin position="60"/>
        <end position="71"/>
    </location>
</feature>
<feature type="compositionally biased region" description="Polar residues" evidence="1">
    <location>
        <begin position="178"/>
        <end position="210"/>
    </location>
</feature>
<evidence type="ECO:0000256" key="1">
    <source>
        <dbReference type="SAM" id="MobiDB-lite"/>
    </source>
</evidence>
<feature type="compositionally biased region" description="Polar residues" evidence="1">
    <location>
        <begin position="425"/>
        <end position="452"/>
    </location>
</feature>
<reference evidence="2 3" key="1">
    <citation type="submission" date="2019-04" db="EMBL/GenBank/DDBJ databases">
        <title>High contiguity whole genome sequence and gene annotation resource for two Venturia nashicola isolates.</title>
        <authorList>
            <person name="Prokchorchik M."/>
            <person name="Won K."/>
            <person name="Lee Y."/>
            <person name="Choi E.D."/>
            <person name="Segonzac C."/>
            <person name="Sohn K.H."/>
        </authorList>
    </citation>
    <scope>NUCLEOTIDE SEQUENCE [LARGE SCALE GENOMIC DNA]</scope>
    <source>
        <strain evidence="2 3">PRI2</strain>
    </source>
</reference>
<sequence>MSAATGRSITNLGRHCKPGENNPIVVPGMAPTPVSRSRRPRGRGQQAAANPRDRLPVGTRASQDPNASLSHIQIVSRYDDEESQSGYEDDTPVHTNQSYLTEVDPGLDLHQRDSHLRQHSGQTTFADMARAGVGVPDHHTSFANDFMPSQEPQSLTNFVRFKKKRGRQWTPIDEESSSTRPSSPAETIIEQTSQPSRKVTQNTDDPTARKVNQNVIIMNTKHATDVSMNPVDALRAHMNNVKATFGRLLPDPSYLTANFGQRDREIQFVLHPNGDIHAHQWLSHSVEWQPVGQYIYGRKVLEGILSQEPLRGQKIGSFSPQNMLQRFIAVAKQYEEASLAKAEPKGYEPGTRTNFVRPAIPLASAHPQRPPLSMDPSNPMGRSFSSAGYSSQTGGGLPTLSNIPIRQPAPTRPRPPPVLREETYTIDTRPSSPVQTYHSAASPHNQRKQLTPEFNNYTISSRNSFGTLLPGRNLTDSAHSSFSGISGFKTGLQDRVQAQGMGRVAPRQMIREDEQSSDEAISPTTARNPLSTTIPERGSFLVGTEKTMVPPAVFKKPAQPNPFASWSSTNHKHANLSTQGVPLPKPKPSVLPGLASNHISYAAAYAHQGDFGRPASPVMSEPRYSLIHSEPEAGYSDRQCVVLTDSLKTAEMSNEELIMYSRPTEQQWCNKFWRGKYFTGWAEDDQRSDDEKTMEWWNSGALSKRKNWEDVHGTYSSQYAEPMTSVPHFSVPQYTRKQAPVGTPSATFGMRGRAVEYKGKAAREVATLGW</sequence>
<organism evidence="2 3">
    <name type="scientific">Venturia nashicola</name>
    <dbReference type="NCBI Taxonomy" id="86259"/>
    <lineage>
        <taxon>Eukaryota</taxon>
        <taxon>Fungi</taxon>
        <taxon>Dikarya</taxon>
        <taxon>Ascomycota</taxon>
        <taxon>Pezizomycotina</taxon>
        <taxon>Dothideomycetes</taxon>
        <taxon>Pleosporomycetidae</taxon>
        <taxon>Venturiales</taxon>
        <taxon>Venturiaceae</taxon>
        <taxon>Venturia</taxon>
    </lineage>
</organism>